<dbReference type="EMBL" id="CP016540">
    <property type="protein sequence ID" value="ANU26769.1"/>
    <property type="molecule type" value="Genomic_DNA"/>
</dbReference>
<dbReference type="InterPro" id="IPR004360">
    <property type="entry name" value="Glyas_Fos-R_dOase_dom"/>
</dbReference>
<protein>
    <submittedName>
        <fullName evidence="2">Glyoxalase</fullName>
    </submittedName>
</protein>
<gene>
    <name evidence="2" type="ORF">I858_007025</name>
</gene>
<dbReference type="Gene3D" id="3.10.180.10">
    <property type="entry name" value="2,3-Dihydroxybiphenyl 1,2-Dioxygenase, domain 1"/>
    <property type="match status" value="1"/>
</dbReference>
<dbReference type="InterPro" id="IPR029068">
    <property type="entry name" value="Glyas_Bleomycin-R_OHBP_Dase"/>
</dbReference>
<dbReference type="KEGG" id="pll:I858_007025"/>
<dbReference type="CDD" id="cd07251">
    <property type="entry name" value="VOC_like"/>
    <property type="match status" value="1"/>
</dbReference>
<reference evidence="2" key="1">
    <citation type="submission" date="2016-10" db="EMBL/GenBank/DDBJ databases">
        <authorList>
            <person name="See-Too W.S."/>
        </authorList>
    </citation>
    <scope>NUCLEOTIDE SEQUENCE</scope>
    <source>
        <strain evidence="2">L10.15</strain>
    </source>
</reference>
<feature type="domain" description="VOC" evidence="1">
    <location>
        <begin position="3"/>
        <end position="129"/>
    </location>
</feature>
<dbReference type="SUPFAM" id="SSF54593">
    <property type="entry name" value="Glyoxalase/Bleomycin resistance protein/Dihydroxybiphenyl dioxygenase"/>
    <property type="match status" value="1"/>
</dbReference>
<dbReference type="Proteomes" id="UP000053354">
    <property type="component" value="Chromosome"/>
</dbReference>
<evidence type="ECO:0000259" key="1">
    <source>
        <dbReference type="PROSITE" id="PS51819"/>
    </source>
</evidence>
<dbReference type="RefSeq" id="WP_049694571.1">
    <property type="nucleotide sequence ID" value="NZ_CP016540.2"/>
</dbReference>
<evidence type="ECO:0000313" key="3">
    <source>
        <dbReference type="Proteomes" id="UP000053354"/>
    </source>
</evidence>
<proteinExistence type="predicted"/>
<dbReference type="InterPro" id="IPR037523">
    <property type="entry name" value="VOC_core"/>
</dbReference>
<dbReference type="OrthoDB" id="9796521at2"/>
<dbReference type="PROSITE" id="PS51819">
    <property type="entry name" value="VOC"/>
    <property type="match status" value="1"/>
</dbReference>
<accession>A0A1B1S0S8</accession>
<keyword evidence="3" id="KW-1185">Reference proteome</keyword>
<dbReference type="Pfam" id="PF00903">
    <property type="entry name" value="Glyoxalase"/>
    <property type="match status" value="1"/>
</dbReference>
<organism evidence="2 3">
    <name type="scientific">Planococcus versutus</name>
    <dbReference type="NCBI Taxonomy" id="1302659"/>
    <lineage>
        <taxon>Bacteria</taxon>
        <taxon>Bacillati</taxon>
        <taxon>Bacillota</taxon>
        <taxon>Bacilli</taxon>
        <taxon>Bacillales</taxon>
        <taxon>Caryophanaceae</taxon>
        <taxon>Planococcus</taxon>
    </lineage>
</organism>
<dbReference type="PANTHER" id="PTHR36503">
    <property type="entry name" value="BLR2520 PROTEIN"/>
    <property type="match status" value="1"/>
</dbReference>
<dbReference type="AlphaFoldDB" id="A0A1B1S0S8"/>
<dbReference type="PANTHER" id="PTHR36503:SF1">
    <property type="entry name" value="BLR2520 PROTEIN"/>
    <property type="match status" value="1"/>
</dbReference>
<sequence>MNRINLICLGVKDMATAVTFYRDGLGFKTAEQGDNPAIVFFNSSGTKLELYPLEELAKDIDAQNPPTGTGFAGITLAYNAKSKEEVDQVINLARRAGGKVVKEPETVFWGGYSGYFIDPDGYYWEVAWGPEFTYDDQDMLIIDS</sequence>
<evidence type="ECO:0000313" key="2">
    <source>
        <dbReference type="EMBL" id="ANU26769.1"/>
    </source>
</evidence>
<name>A0A1B1S0S8_9BACL</name>
<dbReference type="STRING" id="1302659.I858_007025"/>